<sequence length="243" mass="27215">MKHRKVGTVMATEVVQATFDTPFKEVARLLDQHRISGLPVVDSEQYVIGVLSETDLMARQAEAEDPYAPTPSIRWRKLLPGARERTAKAHARTAGQLMSQPAVTVHADDTIAEAARTMAGHRVERLPVVDEEERLVGIVTRRDLLQVFLRPDEEIRRDVVDEVLVQTLWLAPQTIAVEVLDGVVTLRGQLERSSDVPIAVRMTRQIDGVVAVVDKLTHRLNDSHLRPSEEALHGVADDWLRKL</sequence>
<organism evidence="5 6">
    <name type="scientific">Streptomyces lasiicapitis</name>
    <dbReference type="NCBI Taxonomy" id="1923961"/>
    <lineage>
        <taxon>Bacteria</taxon>
        <taxon>Bacillati</taxon>
        <taxon>Actinomycetota</taxon>
        <taxon>Actinomycetes</taxon>
        <taxon>Kitasatosporales</taxon>
        <taxon>Streptomycetaceae</taxon>
        <taxon>Streptomyces</taxon>
    </lineage>
</organism>
<dbReference type="Gene3D" id="3.10.580.10">
    <property type="entry name" value="CBS-domain"/>
    <property type="match status" value="1"/>
</dbReference>
<dbReference type="PANTHER" id="PTHR43080">
    <property type="entry name" value="CBS DOMAIN-CONTAINING PROTEIN CBSX3, MITOCHONDRIAL"/>
    <property type="match status" value="1"/>
</dbReference>
<evidence type="ECO:0000313" key="6">
    <source>
        <dbReference type="Proteomes" id="UP000656881"/>
    </source>
</evidence>
<accession>A0ABQ2LQ58</accession>
<dbReference type="SUPFAM" id="SSF54631">
    <property type="entry name" value="CBS-domain pair"/>
    <property type="match status" value="1"/>
</dbReference>
<evidence type="ECO:0000256" key="2">
    <source>
        <dbReference type="PROSITE-ProRule" id="PRU00703"/>
    </source>
</evidence>
<dbReference type="Gene3D" id="3.30.1340.30">
    <property type="match status" value="1"/>
</dbReference>
<feature type="domain" description="CBS" evidence="4">
    <location>
        <begin position="10"/>
        <end position="66"/>
    </location>
</feature>
<dbReference type="InterPro" id="IPR046342">
    <property type="entry name" value="CBS_dom_sf"/>
</dbReference>
<evidence type="ECO:0000259" key="3">
    <source>
        <dbReference type="PROSITE" id="PS50914"/>
    </source>
</evidence>
<name>A0ABQ2LQ58_9ACTN</name>
<dbReference type="InterPro" id="IPR051257">
    <property type="entry name" value="Diverse_CBS-Domain"/>
</dbReference>
<protein>
    <recommendedName>
        <fullName evidence="7">CBS domain-containing protein</fullName>
    </recommendedName>
</protein>
<dbReference type="InterPro" id="IPR007055">
    <property type="entry name" value="BON_dom"/>
</dbReference>
<keyword evidence="6" id="KW-1185">Reference proteome</keyword>
<comment type="caution">
    <text evidence="5">The sequence shown here is derived from an EMBL/GenBank/DDBJ whole genome shotgun (WGS) entry which is preliminary data.</text>
</comment>
<dbReference type="RefSeq" id="WP_164326974.1">
    <property type="nucleotide sequence ID" value="NZ_BMNG01000004.1"/>
</dbReference>
<dbReference type="InterPro" id="IPR000644">
    <property type="entry name" value="CBS_dom"/>
</dbReference>
<dbReference type="PANTHER" id="PTHR43080:SF29">
    <property type="entry name" value="OS02G0818000 PROTEIN"/>
    <property type="match status" value="1"/>
</dbReference>
<evidence type="ECO:0000313" key="5">
    <source>
        <dbReference type="EMBL" id="GGO41756.1"/>
    </source>
</evidence>
<keyword evidence="1 2" id="KW-0129">CBS domain</keyword>
<feature type="domain" description="CBS" evidence="4">
    <location>
        <begin position="98"/>
        <end position="154"/>
    </location>
</feature>
<dbReference type="PROSITE" id="PS51371">
    <property type="entry name" value="CBS"/>
    <property type="match status" value="2"/>
</dbReference>
<dbReference type="PIRSF" id="PIRSF036990">
    <property type="entry name" value="UCP036990_CBS_BON"/>
    <property type="match status" value="1"/>
</dbReference>
<dbReference type="Proteomes" id="UP000656881">
    <property type="component" value="Unassembled WGS sequence"/>
</dbReference>
<gene>
    <name evidence="5" type="ORF">GCM10012286_22060</name>
</gene>
<dbReference type="CDD" id="cd04586">
    <property type="entry name" value="CBS_pair_BON_assoc"/>
    <property type="match status" value="1"/>
</dbReference>
<dbReference type="Pfam" id="PF04972">
    <property type="entry name" value="BON"/>
    <property type="match status" value="1"/>
</dbReference>
<reference evidence="6" key="1">
    <citation type="journal article" date="2019" name="Int. J. Syst. Evol. Microbiol.">
        <title>The Global Catalogue of Microorganisms (GCM) 10K type strain sequencing project: providing services to taxonomists for standard genome sequencing and annotation.</title>
        <authorList>
            <consortium name="The Broad Institute Genomics Platform"/>
            <consortium name="The Broad Institute Genome Sequencing Center for Infectious Disease"/>
            <person name="Wu L."/>
            <person name="Ma J."/>
        </authorList>
    </citation>
    <scope>NUCLEOTIDE SEQUENCE [LARGE SCALE GENOMIC DNA]</scope>
    <source>
        <strain evidence="6">CGMCC 4.7349</strain>
    </source>
</reference>
<evidence type="ECO:0000259" key="4">
    <source>
        <dbReference type="PROSITE" id="PS51371"/>
    </source>
</evidence>
<dbReference type="InterPro" id="IPR017080">
    <property type="entry name" value="UCP036990_CBS_BON"/>
</dbReference>
<dbReference type="PROSITE" id="PS50914">
    <property type="entry name" value="BON"/>
    <property type="match status" value="1"/>
</dbReference>
<dbReference type="SMART" id="SM00116">
    <property type="entry name" value="CBS"/>
    <property type="match status" value="2"/>
</dbReference>
<proteinExistence type="predicted"/>
<evidence type="ECO:0000256" key="1">
    <source>
        <dbReference type="ARBA" id="ARBA00023122"/>
    </source>
</evidence>
<dbReference type="Pfam" id="PF00571">
    <property type="entry name" value="CBS"/>
    <property type="match status" value="2"/>
</dbReference>
<evidence type="ECO:0008006" key="7">
    <source>
        <dbReference type="Google" id="ProtNLM"/>
    </source>
</evidence>
<feature type="domain" description="BON" evidence="3">
    <location>
        <begin position="152"/>
        <end position="220"/>
    </location>
</feature>
<dbReference type="EMBL" id="BMNG01000004">
    <property type="protein sequence ID" value="GGO41756.1"/>
    <property type="molecule type" value="Genomic_DNA"/>
</dbReference>